<protein>
    <submittedName>
        <fullName evidence="1">Uncharacterized protein</fullName>
    </submittedName>
</protein>
<keyword evidence="2" id="KW-1185">Reference proteome</keyword>
<reference evidence="1 2" key="1">
    <citation type="submission" date="2017-06" db="EMBL/GenBank/DDBJ databases">
        <title>Whole Genome Sequences of Colwellia marinimaniae MTCD1.</title>
        <authorList>
            <person name="Kusumoto H."/>
            <person name="Inoue M."/>
            <person name="Tanikawa K."/>
            <person name="Maeji H."/>
            <person name="Cameron J.H."/>
            <person name="Bartlett D.H."/>
        </authorList>
    </citation>
    <scope>NUCLEOTIDE SEQUENCE [LARGE SCALE GENOMIC DNA]</scope>
    <source>
        <strain evidence="1 2">MTCD1</strain>
    </source>
</reference>
<dbReference type="Proteomes" id="UP000197068">
    <property type="component" value="Unassembled WGS sequence"/>
</dbReference>
<comment type="caution">
    <text evidence="1">The sequence shown here is derived from an EMBL/GenBank/DDBJ whole genome shotgun (WGS) entry which is preliminary data.</text>
</comment>
<organism evidence="1 2">
    <name type="scientific">Colwellia marinimaniae</name>
    <dbReference type="NCBI Taxonomy" id="1513592"/>
    <lineage>
        <taxon>Bacteria</taxon>
        <taxon>Pseudomonadati</taxon>
        <taxon>Pseudomonadota</taxon>
        <taxon>Gammaproteobacteria</taxon>
        <taxon>Alteromonadales</taxon>
        <taxon>Colwelliaceae</taxon>
        <taxon>Colwellia</taxon>
    </lineage>
</organism>
<evidence type="ECO:0000313" key="1">
    <source>
        <dbReference type="EMBL" id="GAW97632.1"/>
    </source>
</evidence>
<evidence type="ECO:0000313" key="2">
    <source>
        <dbReference type="Proteomes" id="UP000197068"/>
    </source>
</evidence>
<dbReference type="RefSeq" id="WP_057180709.1">
    <property type="nucleotide sequence ID" value="NZ_BDQM01000039.1"/>
</dbReference>
<proteinExistence type="predicted"/>
<accession>A0ABQ0MZ33</accession>
<dbReference type="EMBL" id="BDQM01000039">
    <property type="protein sequence ID" value="GAW97632.1"/>
    <property type="molecule type" value="Genomic_DNA"/>
</dbReference>
<gene>
    <name evidence="1" type="ORF">MTCD1_03270</name>
</gene>
<sequence>MKSTNVRKNKQLPEAQHKTKNEKLFAYYLSASEISFTFGKSVINKEENNFMLIIDGRKVYIELVATPEEGFRKLNDYKNKFTHFVLFCIDSAMPAEAFFDHIVMIFTQVFPYTIIPDKPVFLTK</sequence>
<name>A0ABQ0MZ33_9GAMM</name>